<protein>
    <submittedName>
        <fullName evidence="1">Uncharacterized protein</fullName>
    </submittedName>
</protein>
<dbReference type="RefSeq" id="WP_115971361.1">
    <property type="nucleotide sequence ID" value="NZ_QNVT01000012.1"/>
</dbReference>
<evidence type="ECO:0000313" key="2">
    <source>
        <dbReference type="Proteomes" id="UP000256686"/>
    </source>
</evidence>
<keyword evidence="2" id="KW-1185">Reference proteome</keyword>
<dbReference type="EMBL" id="QNVT01000012">
    <property type="protein sequence ID" value="REC61823.1"/>
    <property type="molecule type" value="Genomic_DNA"/>
</dbReference>
<dbReference type="Proteomes" id="UP000256686">
    <property type="component" value="Unassembled WGS sequence"/>
</dbReference>
<proteinExistence type="predicted"/>
<evidence type="ECO:0000313" key="1">
    <source>
        <dbReference type="EMBL" id="REC61823.1"/>
    </source>
</evidence>
<accession>A0A3D9C7G3</accession>
<dbReference type="AlphaFoldDB" id="A0A3D9C7G3"/>
<gene>
    <name evidence="1" type="ORF">DRF65_13885</name>
</gene>
<name>A0A3D9C7G3_9FLAO</name>
<comment type="caution">
    <text evidence="1">The sequence shown here is derived from an EMBL/GenBank/DDBJ whole genome shotgun (WGS) entry which is preliminary data.</text>
</comment>
<reference evidence="2" key="1">
    <citation type="submission" date="2018-06" db="EMBL/GenBank/DDBJ databases">
        <authorList>
            <person name="Lum Nde A."/>
            <person name="Hugo C."/>
        </authorList>
    </citation>
    <scope>NUCLEOTIDE SEQUENCE [LARGE SCALE GENOMIC DNA]</scope>
    <source>
        <strain evidence="2">1_F178</strain>
    </source>
</reference>
<sequence length="103" mass="12068">MDLEKIIREARYNNIDSLLEDKFALVDNSKIMIYAEYSISPDTNYIFLKSKPGQRKIVKIKDISYERLCSIKDLVTLIGFYLSEYDKKTDDILVIDIIDHLTN</sequence>
<organism evidence="1 2">
    <name type="scientific">Chryseobacterium pennae</name>
    <dbReference type="NCBI Taxonomy" id="2258962"/>
    <lineage>
        <taxon>Bacteria</taxon>
        <taxon>Pseudomonadati</taxon>
        <taxon>Bacteroidota</taxon>
        <taxon>Flavobacteriia</taxon>
        <taxon>Flavobacteriales</taxon>
        <taxon>Weeksellaceae</taxon>
        <taxon>Chryseobacterium group</taxon>
        <taxon>Chryseobacterium</taxon>
    </lineage>
</organism>